<gene>
    <name evidence="1" type="ORF">P171DRAFT_489037</name>
</gene>
<keyword evidence="2" id="KW-1185">Reference proteome</keyword>
<organism evidence="1 2">
    <name type="scientific">Karstenula rhodostoma CBS 690.94</name>
    <dbReference type="NCBI Taxonomy" id="1392251"/>
    <lineage>
        <taxon>Eukaryota</taxon>
        <taxon>Fungi</taxon>
        <taxon>Dikarya</taxon>
        <taxon>Ascomycota</taxon>
        <taxon>Pezizomycotina</taxon>
        <taxon>Dothideomycetes</taxon>
        <taxon>Pleosporomycetidae</taxon>
        <taxon>Pleosporales</taxon>
        <taxon>Massarineae</taxon>
        <taxon>Didymosphaeriaceae</taxon>
        <taxon>Karstenula</taxon>
    </lineage>
</organism>
<evidence type="ECO:0000313" key="2">
    <source>
        <dbReference type="Proteomes" id="UP000799764"/>
    </source>
</evidence>
<evidence type="ECO:0008006" key="3">
    <source>
        <dbReference type="Google" id="ProtNLM"/>
    </source>
</evidence>
<evidence type="ECO:0000313" key="1">
    <source>
        <dbReference type="EMBL" id="KAF2440316.1"/>
    </source>
</evidence>
<accession>A0A9P4U7X9</accession>
<dbReference type="OrthoDB" id="1911848at2759"/>
<dbReference type="EMBL" id="MU001507">
    <property type="protein sequence ID" value="KAF2440316.1"/>
    <property type="molecule type" value="Genomic_DNA"/>
</dbReference>
<dbReference type="SUPFAM" id="SSF56112">
    <property type="entry name" value="Protein kinase-like (PK-like)"/>
    <property type="match status" value="1"/>
</dbReference>
<dbReference type="Proteomes" id="UP000799764">
    <property type="component" value="Unassembled WGS sequence"/>
</dbReference>
<dbReference type="PANTHER" id="PTHR37542">
    <property type="entry name" value="HELO DOMAIN-CONTAINING PROTEIN-RELATED"/>
    <property type="match status" value="1"/>
</dbReference>
<dbReference type="InterPro" id="IPR011009">
    <property type="entry name" value="Kinase-like_dom_sf"/>
</dbReference>
<dbReference type="PANTHER" id="PTHR37542:SF3">
    <property type="entry name" value="PRION-INHIBITION AND PROPAGATION HELO DOMAIN-CONTAINING PROTEIN"/>
    <property type="match status" value="1"/>
</dbReference>
<reference evidence="1" key="1">
    <citation type="journal article" date="2020" name="Stud. Mycol.">
        <title>101 Dothideomycetes genomes: a test case for predicting lifestyles and emergence of pathogens.</title>
        <authorList>
            <person name="Haridas S."/>
            <person name="Albert R."/>
            <person name="Binder M."/>
            <person name="Bloem J."/>
            <person name="Labutti K."/>
            <person name="Salamov A."/>
            <person name="Andreopoulos B."/>
            <person name="Baker S."/>
            <person name="Barry K."/>
            <person name="Bills G."/>
            <person name="Bluhm B."/>
            <person name="Cannon C."/>
            <person name="Castanera R."/>
            <person name="Culley D."/>
            <person name="Daum C."/>
            <person name="Ezra D."/>
            <person name="Gonzalez J."/>
            <person name="Henrissat B."/>
            <person name="Kuo A."/>
            <person name="Liang C."/>
            <person name="Lipzen A."/>
            <person name="Lutzoni F."/>
            <person name="Magnuson J."/>
            <person name="Mondo S."/>
            <person name="Nolan M."/>
            <person name="Ohm R."/>
            <person name="Pangilinan J."/>
            <person name="Park H.-J."/>
            <person name="Ramirez L."/>
            <person name="Alfaro M."/>
            <person name="Sun H."/>
            <person name="Tritt A."/>
            <person name="Yoshinaga Y."/>
            <person name="Zwiers L.-H."/>
            <person name="Turgeon B."/>
            <person name="Goodwin S."/>
            <person name="Spatafora J."/>
            <person name="Crous P."/>
            <person name="Grigoriev I."/>
        </authorList>
    </citation>
    <scope>NUCLEOTIDE SEQUENCE</scope>
    <source>
        <strain evidence="1">CBS 690.94</strain>
    </source>
</reference>
<proteinExistence type="predicted"/>
<name>A0A9P4U7X9_9PLEO</name>
<sequence>MRTWNRTAGLEPIHVFLEDKVLLTGFVPRPGLYENFLAEMNSETRSLEDLARLLNEAITVSAFQCIRMTEKDHNRISLIYELPSNIDHSRDPLNLATVLKSNIRASNIGSSRGGLTVSLPSITKRYQLPKTLISAMYQLHLASWMHREFSAKNVMFFWSQPKTSPSGSRLPYDMSMPYIDGFKNSRNAVHGLSPSATKRTHKLPDFLAEKVYRHPAYLLHKTKRWSRSSPHRSCHRFRHDHYALGLVLLEIGLWSPLSELEVDVFRDSSTSDRIGAFDHARPSEPIGGGDAASGTIQLSEDWLE</sequence>
<comment type="caution">
    <text evidence="1">The sequence shown here is derived from an EMBL/GenBank/DDBJ whole genome shotgun (WGS) entry which is preliminary data.</text>
</comment>
<protein>
    <recommendedName>
        <fullName evidence="3">Protein kinase domain-containing protein</fullName>
    </recommendedName>
</protein>
<dbReference type="AlphaFoldDB" id="A0A9P4U7X9"/>